<sequence length="137" mass="16507">MFGVNVLHNFAGDILREHLRTLQMDWGLEPHWWLGSQQEGPTLLRSFPRLKTFTLVVSISKLAQEDGEKEMMLMDIVKRHTVAKMEVERSRHPEWRMPIVKFHWKKDYRDWNIHSIAESLLPENQRDTQLLYDWVRQ</sequence>
<keyword evidence="2" id="KW-1185">Reference proteome</keyword>
<dbReference type="Proteomes" id="UP000184330">
    <property type="component" value="Unassembled WGS sequence"/>
</dbReference>
<evidence type="ECO:0000313" key="2">
    <source>
        <dbReference type="Proteomes" id="UP000184330"/>
    </source>
</evidence>
<reference evidence="1 2" key="1">
    <citation type="submission" date="2016-03" db="EMBL/GenBank/DDBJ databases">
        <authorList>
            <person name="Ploux O."/>
        </authorList>
    </citation>
    <scope>NUCLEOTIDE SEQUENCE [LARGE SCALE GENOMIC DNA]</scope>
    <source>
        <strain evidence="1 2">UAMH 11012</strain>
    </source>
</reference>
<accession>A0A1L7WH90</accession>
<dbReference type="EMBL" id="FJOG01000002">
    <property type="protein sequence ID" value="CZR52139.1"/>
    <property type="molecule type" value="Genomic_DNA"/>
</dbReference>
<gene>
    <name evidence="1" type="ORF">PAC_02016</name>
</gene>
<proteinExistence type="predicted"/>
<dbReference type="OrthoDB" id="3513892at2759"/>
<organism evidence="1 2">
    <name type="scientific">Phialocephala subalpina</name>
    <dbReference type="NCBI Taxonomy" id="576137"/>
    <lineage>
        <taxon>Eukaryota</taxon>
        <taxon>Fungi</taxon>
        <taxon>Dikarya</taxon>
        <taxon>Ascomycota</taxon>
        <taxon>Pezizomycotina</taxon>
        <taxon>Leotiomycetes</taxon>
        <taxon>Helotiales</taxon>
        <taxon>Mollisiaceae</taxon>
        <taxon>Phialocephala</taxon>
        <taxon>Phialocephala fortinii species complex</taxon>
    </lineage>
</organism>
<dbReference type="AlphaFoldDB" id="A0A1L7WH90"/>
<name>A0A1L7WH90_9HELO</name>
<evidence type="ECO:0000313" key="1">
    <source>
        <dbReference type="EMBL" id="CZR52139.1"/>
    </source>
</evidence>
<protein>
    <submittedName>
        <fullName evidence="1">Uncharacterized protein</fullName>
    </submittedName>
</protein>